<dbReference type="EMBL" id="JH109152">
    <property type="protein sequence ID" value="EGW23664.1"/>
    <property type="molecule type" value="Genomic_DNA"/>
</dbReference>
<reference evidence="1 2" key="1">
    <citation type="submission" date="2011-06" db="EMBL/GenBank/DDBJ databases">
        <title>Genomic sequence of Methylobacter tundripaludum SV96.</title>
        <authorList>
            <consortium name="US DOE Joint Genome Institute"/>
            <person name="Lucas S."/>
            <person name="Han J."/>
            <person name="Lapidus A."/>
            <person name="Cheng J.-F."/>
            <person name="Goodwin L."/>
            <person name="Pitluck S."/>
            <person name="Held B."/>
            <person name="Detter J.C."/>
            <person name="Han C."/>
            <person name="Tapia R."/>
            <person name="Land M."/>
            <person name="Hauser L."/>
            <person name="Kyrpides N."/>
            <person name="Ivanova N."/>
            <person name="Ovchinnikova G."/>
            <person name="Pagani I."/>
            <person name="Klotz M.G."/>
            <person name="Dispirito A.A."/>
            <person name="Murrell J.C."/>
            <person name="Dunfield P."/>
            <person name="Kalyuzhnaya M.G."/>
            <person name="Svenning M."/>
            <person name="Trotsenko Y.A."/>
            <person name="Stein L.Y."/>
            <person name="Woyke T."/>
        </authorList>
    </citation>
    <scope>NUCLEOTIDE SEQUENCE [LARGE SCALE GENOMIC DNA]</scope>
    <source>
        <strain evidence="2">ATCC BAA-1195 / DSM 17260 / SV96</strain>
    </source>
</reference>
<evidence type="ECO:0000313" key="1">
    <source>
        <dbReference type="EMBL" id="EGW23664.1"/>
    </source>
</evidence>
<dbReference type="RefSeq" id="WP_006891922.1">
    <property type="nucleotide sequence ID" value="NZ_JH109152.1"/>
</dbReference>
<evidence type="ECO:0000313" key="2">
    <source>
        <dbReference type="Proteomes" id="UP000004664"/>
    </source>
</evidence>
<dbReference type="eggNOG" id="COG0457">
    <property type="taxonomic scope" value="Bacteria"/>
</dbReference>
<evidence type="ECO:0008006" key="3">
    <source>
        <dbReference type="Google" id="ProtNLM"/>
    </source>
</evidence>
<proteinExistence type="predicted"/>
<dbReference type="OrthoDB" id="4119964at2"/>
<dbReference type="InterPro" id="IPR021352">
    <property type="entry name" value="DUF2971"/>
</dbReference>
<sequence length="266" mass="31350">MIYRYCTPAGFDIPLNLRLKASQISEFNDPFELALGVQIKTAEANIQKDFEERPDLLADWKVTMREQKISFQEDSIEDIIQKVAAFQISDLRRVAELIRNEWNDKLGVACFSRDFDIIQMWAHYADDHKGIIIGIDEKVLTSKSEELFDIEYKNELTRIPVFANPENIPLYEPYIKQALHRKEEKWSYEKEVRVYIDLDKKSPDGRFYIGITADAVKEIYLGLRVHETTEIIAKEIVNRPKFRHLKLFKMSMHSDEYKLVRTKIEI</sequence>
<gene>
    <name evidence="1" type="ORF">Mettu_2526</name>
</gene>
<accession>G3IRP5</accession>
<name>G3IRP5_METTV</name>
<dbReference type="STRING" id="697282.Mettu_2526"/>
<organism evidence="1 2">
    <name type="scientific">Methylobacter tundripaludum (strain ATCC BAA-1195 / DSM 17260 / SV96)</name>
    <dbReference type="NCBI Taxonomy" id="697282"/>
    <lineage>
        <taxon>Bacteria</taxon>
        <taxon>Pseudomonadati</taxon>
        <taxon>Pseudomonadota</taxon>
        <taxon>Gammaproteobacteria</taxon>
        <taxon>Methylococcales</taxon>
        <taxon>Methylococcaceae</taxon>
        <taxon>Methylobacter</taxon>
    </lineage>
</organism>
<keyword evidence="2" id="KW-1185">Reference proteome</keyword>
<protein>
    <recommendedName>
        <fullName evidence="3">DUF2971 family protein</fullName>
    </recommendedName>
</protein>
<dbReference type="AlphaFoldDB" id="G3IRP5"/>
<dbReference type="Pfam" id="PF11185">
    <property type="entry name" value="DUF2971"/>
    <property type="match status" value="1"/>
</dbReference>
<dbReference type="Proteomes" id="UP000004664">
    <property type="component" value="Unassembled WGS sequence"/>
</dbReference>
<dbReference type="HOGENOM" id="CLU_050666_0_0_6"/>